<protein>
    <submittedName>
        <fullName evidence="2">Phage minor head protein</fullName>
    </submittedName>
</protein>
<dbReference type="AlphaFoldDB" id="A0AAJ4TI59"/>
<gene>
    <name evidence="2" type="ORF">KOF27_17615</name>
</gene>
<dbReference type="InterPro" id="IPR006528">
    <property type="entry name" value="Phage_head_morphogenesis_dom"/>
</dbReference>
<accession>A0AAJ4TI59</accession>
<dbReference type="Pfam" id="PF04233">
    <property type="entry name" value="Phage_Mu_F"/>
    <property type="match status" value="1"/>
</dbReference>
<feature type="domain" description="Phage head morphogenesis" evidence="1">
    <location>
        <begin position="61"/>
        <end position="190"/>
    </location>
</feature>
<dbReference type="Proteomes" id="UP000682358">
    <property type="component" value="Chromosome"/>
</dbReference>
<reference evidence="2" key="1">
    <citation type="submission" date="2021-06" db="EMBL/GenBank/DDBJ databases">
        <title>Emergence of genetically related NDM-1-producing Providencia rettgeri strains in Argentina.</title>
        <authorList>
            <person name="Pasteran F."/>
            <person name="Meo A."/>
            <person name="Gomez S."/>
            <person name="Derdoy L."/>
            <person name="Albronoz E."/>
            <person name="Faccone D."/>
            <person name="Guerriero L."/>
            <person name="Archuby D."/>
            <person name="Tarzia A."/>
            <person name="Lopez M."/>
            <person name="Corso A."/>
        </authorList>
    </citation>
    <scope>NUCLEOTIDE SEQUENCE</scope>
    <source>
        <strain evidence="2">PreM15628</strain>
    </source>
</reference>
<name>A0AAJ4TI59_PRORE</name>
<proteinExistence type="predicted"/>
<evidence type="ECO:0000259" key="1">
    <source>
        <dbReference type="Pfam" id="PF04233"/>
    </source>
</evidence>
<organism evidence="2 3">
    <name type="scientific">Providencia rettgeri</name>
    <dbReference type="NCBI Taxonomy" id="587"/>
    <lineage>
        <taxon>Bacteria</taxon>
        <taxon>Pseudomonadati</taxon>
        <taxon>Pseudomonadota</taxon>
        <taxon>Gammaproteobacteria</taxon>
        <taxon>Enterobacterales</taxon>
        <taxon>Morganellaceae</taxon>
        <taxon>Providencia</taxon>
    </lineage>
</organism>
<evidence type="ECO:0000313" key="2">
    <source>
        <dbReference type="EMBL" id="QWQ20383.2"/>
    </source>
</evidence>
<evidence type="ECO:0000313" key="3">
    <source>
        <dbReference type="Proteomes" id="UP000682358"/>
    </source>
</evidence>
<sequence>MPTAKQAVDLRYAMSLPPAEAIAYFESKGYILGYHHYDIEAQAHAKAFTVAGVLKLDILHDIRQALNEALEKGETYADFERRLIPILEQKGWLGKGLVADRDTGELHGKRLTPRRLDTIFQTNLQSSYMAGRYKQQMATVEERPYWERVGIMDNRIRPSHAVLNGFIARYDDPIWQTIYPPDGYRCRCRVRTRSAEDVERLGLMVQSSEGRLVDVEQEYGVPGETRTVTGFKNPKDGQVYTPDPGFGFNPGQVSYQPELDKYPSTAASQYITGSLTGADFRLGYQEAVNATQPNPAQRYPIAARPQPSAPNTDAFYVDAPTIKALAQQDITQADYLFVQQIIESPQKMRLGEDGVQYYATQHEKRWWVVEVKDNQLQRVTTQTDFWG</sequence>
<dbReference type="NCBIfam" id="TIGR01641">
    <property type="entry name" value="phageSPP1_gp7"/>
    <property type="match status" value="1"/>
</dbReference>
<dbReference type="EMBL" id="CP076405">
    <property type="protein sequence ID" value="QWQ20383.2"/>
    <property type="molecule type" value="Genomic_DNA"/>
</dbReference>